<dbReference type="InterPro" id="IPR003959">
    <property type="entry name" value="ATPase_AAA_core"/>
</dbReference>
<keyword evidence="5" id="KW-0408">Iron</keyword>
<name>A0ABW4TK80_9ACTN</name>
<keyword evidence="6" id="KW-0406">Ion transport</keyword>
<keyword evidence="7" id="KW-0472">Membrane</keyword>
<dbReference type="Proteomes" id="UP001597351">
    <property type="component" value="Unassembled WGS sequence"/>
</dbReference>
<dbReference type="SMART" id="SM00382">
    <property type="entry name" value="AAA"/>
    <property type="match status" value="1"/>
</dbReference>
<proteinExistence type="predicted"/>
<protein>
    <submittedName>
        <fullName evidence="9">AAA family ATPase</fullName>
    </submittedName>
</protein>
<evidence type="ECO:0000256" key="4">
    <source>
        <dbReference type="ARBA" id="ARBA00022496"/>
    </source>
</evidence>
<keyword evidence="2" id="KW-0813">Transport</keyword>
<organism evidence="9 10">
    <name type="scientific">Nocardioides aestuarii</name>
    <dbReference type="NCBI Taxonomy" id="252231"/>
    <lineage>
        <taxon>Bacteria</taxon>
        <taxon>Bacillati</taxon>
        <taxon>Actinomycetota</taxon>
        <taxon>Actinomycetes</taxon>
        <taxon>Propionibacteriales</taxon>
        <taxon>Nocardioidaceae</taxon>
        <taxon>Nocardioides</taxon>
    </lineage>
</organism>
<evidence type="ECO:0000256" key="6">
    <source>
        <dbReference type="ARBA" id="ARBA00023065"/>
    </source>
</evidence>
<evidence type="ECO:0000256" key="3">
    <source>
        <dbReference type="ARBA" id="ARBA00022475"/>
    </source>
</evidence>
<keyword evidence="3" id="KW-1003">Cell membrane</keyword>
<dbReference type="EMBL" id="JBHUGD010000003">
    <property type="protein sequence ID" value="MFD1947087.1"/>
    <property type="molecule type" value="Genomic_DNA"/>
</dbReference>
<evidence type="ECO:0000259" key="8">
    <source>
        <dbReference type="SMART" id="SM00382"/>
    </source>
</evidence>
<evidence type="ECO:0000313" key="9">
    <source>
        <dbReference type="EMBL" id="MFD1947087.1"/>
    </source>
</evidence>
<comment type="caution">
    <text evidence="9">The sequence shown here is derived from an EMBL/GenBank/DDBJ whole genome shotgun (WGS) entry which is preliminary data.</text>
</comment>
<feature type="domain" description="AAA+ ATPase" evidence="8">
    <location>
        <begin position="54"/>
        <end position="222"/>
    </location>
</feature>
<comment type="subcellular location">
    <subcellularLocation>
        <location evidence="1">Cell membrane</location>
        <topology evidence="1">Peripheral membrane protein</topology>
    </subcellularLocation>
</comment>
<dbReference type="InterPro" id="IPR003593">
    <property type="entry name" value="AAA+_ATPase"/>
</dbReference>
<dbReference type="PANTHER" id="PTHR42771">
    <property type="entry name" value="IRON(3+)-HYDROXAMATE IMPORT ATP-BINDING PROTEIN FHUC"/>
    <property type="match status" value="1"/>
</dbReference>
<dbReference type="Gene3D" id="3.40.50.300">
    <property type="entry name" value="P-loop containing nucleotide triphosphate hydrolases"/>
    <property type="match status" value="2"/>
</dbReference>
<evidence type="ECO:0000313" key="10">
    <source>
        <dbReference type="Proteomes" id="UP001597351"/>
    </source>
</evidence>
<keyword evidence="4" id="KW-0410">Iron transport</keyword>
<dbReference type="InterPro" id="IPR027417">
    <property type="entry name" value="P-loop_NTPase"/>
</dbReference>
<dbReference type="Pfam" id="PF13476">
    <property type="entry name" value="AAA_23"/>
    <property type="match status" value="1"/>
</dbReference>
<reference evidence="10" key="1">
    <citation type="journal article" date="2019" name="Int. J. Syst. Evol. Microbiol.">
        <title>The Global Catalogue of Microorganisms (GCM) 10K type strain sequencing project: providing services to taxonomists for standard genome sequencing and annotation.</title>
        <authorList>
            <consortium name="The Broad Institute Genomics Platform"/>
            <consortium name="The Broad Institute Genome Sequencing Center for Infectious Disease"/>
            <person name="Wu L."/>
            <person name="Ma J."/>
        </authorList>
    </citation>
    <scope>NUCLEOTIDE SEQUENCE [LARGE SCALE GENOMIC DNA]</scope>
    <source>
        <strain evidence="10">CGMCC 1.12477</strain>
    </source>
</reference>
<dbReference type="Pfam" id="PF13304">
    <property type="entry name" value="AAA_21"/>
    <property type="match status" value="1"/>
</dbReference>
<dbReference type="RefSeq" id="WP_343917855.1">
    <property type="nucleotide sequence ID" value="NZ_BAAAJT010000002.1"/>
</dbReference>
<dbReference type="InterPro" id="IPR051535">
    <property type="entry name" value="Siderophore_ABC-ATPase"/>
</dbReference>
<evidence type="ECO:0000256" key="5">
    <source>
        <dbReference type="ARBA" id="ARBA00023004"/>
    </source>
</evidence>
<evidence type="ECO:0000256" key="7">
    <source>
        <dbReference type="ARBA" id="ARBA00023136"/>
    </source>
</evidence>
<evidence type="ECO:0000256" key="2">
    <source>
        <dbReference type="ARBA" id="ARBA00022448"/>
    </source>
</evidence>
<dbReference type="CDD" id="cd00267">
    <property type="entry name" value="ABC_ATPase"/>
    <property type="match status" value="1"/>
</dbReference>
<accession>A0ABW4TK80</accession>
<evidence type="ECO:0000256" key="1">
    <source>
        <dbReference type="ARBA" id="ARBA00004202"/>
    </source>
</evidence>
<dbReference type="InterPro" id="IPR038729">
    <property type="entry name" value="Rad50/SbcC_AAA"/>
</dbReference>
<dbReference type="SUPFAM" id="SSF52540">
    <property type="entry name" value="P-loop containing nucleoside triphosphate hydrolases"/>
    <property type="match status" value="1"/>
</dbReference>
<gene>
    <name evidence="9" type="ORF">ACFSDE_09810</name>
</gene>
<sequence>MSAIAGSVAGMVAGARDGRIVRRVVRSRAAPLEREWPATIPAVAQVLAGGLELRRGVTLLVGENGSGKSTLVEALAMAYGLGAEGGTANLRVGTRPSESPLHDWITLERSPGAPRWGFFLRAETMHGWFTRLEAFDESGADSGLHEMSHGESFLEVLRTRFRQPGLYLLDEPEAALSFRAQVALVSVLHELGDIGAQVVCATHSPLLAALPGATILELGDHGLREVAWSELDLVTHWRAYLDEPMRYLRHVLDD</sequence>
<keyword evidence="10" id="KW-1185">Reference proteome</keyword>
<dbReference type="PANTHER" id="PTHR42771:SF2">
    <property type="entry name" value="IRON(3+)-HYDROXAMATE IMPORT ATP-BINDING PROTEIN FHUC"/>
    <property type="match status" value="1"/>
</dbReference>